<dbReference type="InterPro" id="IPR003594">
    <property type="entry name" value="HATPase_dom"/>
</dbReference>
<dbReference type="InterPro" id="IPR001789">
    <property type="entry name" value="Sig_transdc_resp-reg_receiver"/>
</dbReference>
<feature type="domain" description="Response regulatory" evidence="19">
    <location>
        <begin position="958"/>
        <end position="1072"/>
    </location>
</feature>
<dbReference type="SMART" id="SM00448">
    <property type="entry name" value="REC"/>
    <property type="match status" value="1"/>
</dbReference>
<dbReference type="PROSITE" id="PS50894">
    <property type="entry name" value="HPT"/>
    <property type="match status" value="1"/>
</dbReference>
<evidence type="ECO:0000256" key="8">
    <source>
        <dbReference type="ARBA" id="ARBA00022741"/>
    </source>
</evidence>
<keyword evidence="6" id="KW-0808">Transferase</keyword>
<dbReference type="Pfam" id="PF00072">
    <property type="entry name" value="Response_reg"/>
    <property type="match status" value="1"/>
</dbReference>
<keyword evidence="9 21" id="KW-0418">Kinase</keyword>
<keyword evidence="13 17" id="KW-0472">Membrane</keyword>
<dbReference type="SUPFAM" id="SSF47384">
    <property type="entry name" value="Homodimeric domain of signal transducing histidine kinase"/>
    <property type="match status" value="1"/>
</dbReference>
<evidence type="ECO:0000256" key="4">
    <source>
        <dbReference type="ARBA" id="ARBA00022475"/>
    </source>
</evidence>
<dbReference type="CDD" id="cd16922">
    <property type="entry name" value="HATPase_EvgS-ArcB-TorS-like"/>
    <property type="match status" value="1"/>
</dbReference>
<dbReference type="Pfam" id="PF00512">
    <property type="entry name" value="HisKA"/>
    <property type="match status" value="1"/>
</dbReference>
<dbReference type="InterPro" id="IPR004358">
    <property type="entry name" value="Sig_transdc_His_kin-like_C"/>
</dbReference>
<accession>A0A370WTR5</accession>
<name>A0A370WTR5_9GAMM</name>
<keyword evidence="7 17" id="KW-0812">Transmembrane</keyword>
<evidence type="ECO:0000256" key="6">
    <source>
        <dbReference type="ARBA" id="ARBA00022679"/>
    </source>
</evidence>
<sequence>MKGSHVLRMYRSRFFRLLHRIFLSRVKLVGSPNLPDEMTMPEPVHHDALTGQQDIASLERHQQRLLYGGGVVLSLIILLILGVAIILNVNNYRSDQVDDFRNAKLALDAVFIQRDAGYIRTLNMIEYAWRNKPEELVAQGADAFAEFTAHDDQAIIQASAQATPFLVLGSGVQAWPKDKVERYLGLARELSIITGTTLSGRGKQVGTMGYFYEPSETLFAFGSRLGSNDLKLAEETPDRAALFSKLTAPNIRFDDIEALRELHKGNKTLPFYGSALPKVLSSIGKDPSTGAPAVIGAFVPMDGDTPIGAFVIYEPVSRFVNQLRNVTPNELTVLTEQGQVVFGTATDVDSNRVAQAFRPLMALQTDRGLARYKKGRHFFVAERIAGTNWTLVRAYTWLDILRHQSLPMLIEMLLTAVLLAVLWALLIRQDKVVFSPMLARAKRVYHSEVLNRTMIETSPVGLCVIERSNAMPLLQNDLVRRYADSDSDVGAFYRRLLESYTQAGSTMQGLPDAREFAITAADANEGAVTHLLVAAKPIIYLDRDALFCVLRDLTARVEIEENLRRARYDSEQAKLAAESASRAKSTFVATMSHEIRTPLNGILGHLELLGHSKLEPSQRERLDRIRLSADTLLAIISDVLDFSRIESGQLDIDPISFDLRSLIEQTVLLYAPTAQRKGLKLYFSIEQALAREYVADAHRIRQVLNNLVSNAVKFTESGRIVLRVSSAPASEAEAAWLRFEVIDSGIGMSESQLRQVFQPFSQADASIARRFGGSGLGLTLCHQLAELMGGRMEARSTPGVGSVFAFDLPVALSTKTPGNEPLPFVAQKFVLLSAVAEWRMEIAALLCAWGADVTVASQPSELDIDTIERADALVIFGAERAWESAAESTLRADAGYVIRATTDGPLLPEQRDGTTAISCYSSAALQSALRHRFRGEGARAEGVGQTLPDPGHKDSRGRVLLVDDNPVNRELIQQQLEILGYGADTAEDGEAALRLWQEEQYIAVLTDINMPTMSGYELAEALRARGVTKPILAVTASALASEKVRCKQAGITDLLLKPLSLEKLKAALLQHLGPIERTRAAGPAWVNKYPEKVRRVFVESGTRDLDVVLQARRAMDTEGLLSRLHSMKGALMMMGEKVLAELCSALEKQVEEDGIEAASDRLDQLESSMRALLERFSSSC</sequence>
<dbReference type="PANTHER" id="PTHR45339">
    <property type="entry name" value="HYBRID SIGNAL TRANSDUCTION HISTIDINE KINASE J"/>
    <property type="match status" value="1"/>
</dbReference>
<evidence type="ECO:0000256" key="11">
    <source>
        <dbReference type="ARBA" id="ARBA00022989"/>
    </source>
</evidence>
<dbReference type="SUPFAM" id="SSF52172">
    <property type="entry name" value="CheY-like"/>
    <property type="match status" value="1"/>
</dbReference>
<keyword evidence="8" id="KW-0547">Nucleotide-binding</keyword>
<dbReference type="FunFam" id="1.10.287.130:FF:000004">
    <property type="entry name" value="Ethylene receptor 1"/>
    <property type="match status" value="1"/>
</dbReference>
<dbReference type="InterPro" id="IPR003661">
    <property type="entry name" value="HisK_dim/P_dom"/>
</dbReference>
<keyword evidence="16" id="KW-0175">Coiled coil</keyword>
<dbReference type="EC" id="2.7.13.3" evidence="3"/>
<dbReference type="Gene3D" id="3.30.565.10">
    <property type="entry name" value="Histidine kinase-like ATPase, C-terminal domain"/>
    <property type="match status" value="1"/>
</dbReference>
<dbReference type="GO" id="GO:0005524">
    <property type="term" value="F:ATP binding"/>
    <property type="evidence" value="ECO:0007669"/>
    <property type="project" value="UniProtKB-KW"/>
</dbReference>
<keyword evidence="4" id="KW-1003">Cell membrane</keyword>
<dbReference type="PROSITE" id="PS50109">
    <property type="entry name" value="HIS_KIN"/>
    <property type="match status" value="1"/>
</dbReference>
<dbReference type="Pfam" id="PF01627">
    <property type="entry name" value="Hpt"/>
    <property type="match status" value="1"/>
</dbReference>
<evidence type="ECO:0000256" key="9">
    <source>
        <dbReference type="ARBA" id="ARBA00022777"/>
    </source>
</evidence>
<evidence type="ECO:0000256" key="17">
    <source>
        <dbReference type="SAM" id="Phobius"/>
    </source>
</evidence>
<dbReference type="CDD" id="cd00082">
    <property type="entry name" value="HisKA"/>
    <property type="match status" value="1"/>
</dbReference>
<dbReference type="SUPFAM" id="SSF55874">
    <property type="entry name" value="ATPase domain of HSP90 chaperone/DNA topoisomerase II/histidine kinase"/>
    <property type="match status" value="1"/>
</dbReference>
<dbReference type="InterPro" id="IPR036097">
    <property type="entry name" value="HisK_dim/P_sf"/>
</dbReference>
<evidence type="ECO:0000256" key="3">
    <source>
        <dbReference type="ARBA" id="ARBA00012438"/>
    </source>
</evidence>
<evidence type="ECO:0000256" key="12">
    <source>
        <dbReference type="ARBA" id="ARBA00023012"/>
    </source>
</evidence>
<keyword evidence="22" id="KW-1185">Reference proteome</keyword>
<feature type="modified residue" description="4-aspartylphosphate" evidence="15">
    <location>
        <position position="1007"/>
    </location>
</feature>
<evidence type="ECO:0000256" key="7">
    <source>
        <dbReference type="ARBA" id="ARBA00022692"/>
    </source>
</evidence>
<evidence type="ECO:0000256" key="1">
    <source>
        <dbReference type="ARBA" id="ARBA00000085"/>
    </source>
</evidence>
<comment type="subcellular location">
    <subcellularLocation>
        <location evidence="2">Cell membrane</location>
        <topology evidence="2">Multi-pass membrane protein</topology>
    </subcellularLocation>
</comment>
<feature type="modified residue" description="Phosphohistidine" evidence="14">
    <location>
        <position position="1125"/>
    </location>
</feature>
<dbReference type="Gene3D" id="1.20.120.160">
    <property type="entry name" value="HPT domain"/>
    <property type="match status" value="1"/>
</dbReference>
<evidence type="ECO:0000259" key="19">
    <source>
        <dbReference type="PROSITE" id="PS50110"/>
    </source>
</evidence>
<evidence type="ECO:0000256" key="16">
    <source>
        <dbReference type="SAM" id="Coils"/>
    </source>
</evidence>
<dbReference type="CDD" id="cd00088">
    <property type="entry name" value="HPT"/>
    <property type="match status" value="1"/>
</dbReference>
<dbReference type="GO" id="GO:0000155">
    <property type="term" value="F:phosphorelay sensor kinase activity"/>
    <property type="evidence" value="ECO:0007669"/>
    <property type="project" value="InterPro"/>
</dbReference>
<evidence type="ECO:0000259" key="20">
    <source>
        <dbReference type="PROSITE" id="PS50894"/>
    </source>
</evidence>
<evidence type="ECO:0000256" key="2">
    <source>
        <dbReference type="ARBA" id="ARBA00004651"/>
    </source>
</evidence>
<dbReference type="Proteomes" id="UP000254258">
    <property type="component" value="Unassembled WGS sequence"/>
</dbReference>
<dbReference type="FunFam" id="3.30.565.10:FF:000010">
    <property type="entry name" value="Sensor histidine kinase RcsC"/>
    <property type="match status" value="1"/>
</dbReference>
<evidence type="ECO:0000256" key="13">
    <source>
        <dbReference type="ARBA" id="ARBA00023136"/>
    </source>
</evidence>
<feature type="transmembrane region" description="Helical" evidence="17">
    <location>
        <begin position="408"/>
        <end position="427"/>
    </location>
</feature>
<dbReference type="InterPro" id="IPR036641">
    <property type="entry name" value="HPT_dom_sf"/>
</dbReference>
<evidence type="ECO:0000259" key="18">
    <source>
        <dbReference type="PROSITE" id="PS50109"/>
    </source>
</evidence>
<dbReference type="Gene3D" id="3.40.50.2300">
    <property type="match status" value="1"/>
</dbReference>
<keyword evidence="10" id="KW-0067">ATP-binding</keyword>
<feature type="domain" description="Histidine kinase" evidence="18">
    <location>
        <begin position="590"/>
        <end position="812"/>
    </location>
</feature>
<evidence type="ECO:0000256" key="10">
    <source>
        <dbReference type="ARBA" id="ARBA00022840"/>
    </source>
</evidence>
<keyword evidence="12" id="KW-0902">Two-component regulatory system</keyword>
<feature type="transmembrane region" description="Helical" evidence="17">
    <location>
        <begin position="65"/>
        <end position="87"/>
    </location>
</feature>
<dbReference type="Pfam" id="PF02518">
    <property type="entry name" value="HATPase_c"/>
    <property type="match status" value="1"/>
</dbReference>
<proteinExistence type="predicted"/>
<dbReference type="GO" id="GO:0005886">
    <property type="term" value="C:plasma membrane"/>
    <property type="evidence" value="ECO:0007669"/>
    <property type="project" value="UniProtKB-SubCell"/>
</dbReference>
<feature type="coiled-coil region" evidence="16">
    <location>
        <begin position="1148"/>
        <end position="1175"/>
    </location>
</feature>
<dbReference type="PROSITE" id="PS50110">
    <property type="entry name" value="RESPONSE_REGULATORY"/>
    <property type="match status" value="1"/>
</dbReference>
<dbReference type="InterPro" id="IPR005467">
    <property type="entry name" value="His_kinase_dom"/>
</dbReference>
<dbReference type="InterPro" id="IPR036890">
    <property type="entry name" value="HATPase_C_sf"/>
</dbReference>
<keyword evidence="5 15" id="KW-0597">Phosphoprotein</keyword>
<dbReference type="PRINTS" id="PR00344">
    <property type="entry name" value="BCTRLSENSOR"/>
</dbReference>
<dbReference type="PANTHER" id="PTHR45339:SF1">
    <property type="entry name" value="HYBRID SIGNAL TRANSDUCTION HISTIDINE KINASE J"/>
    <property type="match status" value="1"/>
</dbReference>
<dbReference type="CDD" id="cd17546">
    <property type="entry name" value="REC_hyHK_CKI1_RcsC-like"/>
    <property type="match status" value="1"/>
</dbReference>
<comment type="caution">
    <text evidence="21">The sequence shown here is derived from an EMBL/GenBank/DDBJ whole genome shotgun (WGS) entry which is preliminary data.</text>
</comment>
<dbReference type="InterPro" id="IPR011006">
    <property type="entry name" value="CheY-like_superfamily"/>
</dbReference>
<evidence type="ECO:0000256" key="15">
    <source>
        <dbReference type="PROSITE-ProRule" id="PRU00169"/>
    </source>
</evidence>
<reference evidence="21 22" key="1">
    <citation type="submission" date="2018-07" db="EMBL/GenBank/DDBJ databases">
        <title>Dyella monticola sp. nov. and Dyella psychrodurans sp. nov. isolated from monsoon evergreen broad-leaved forest soil of Dinghu Mountain, China.</title>
        <authorList>
            <person name="Gao Z."/>
            <person name="Qiu L."/>
        </authorList>
    </citation>
    <scope>NUCLEOTIDE SEQUENCE [LARGE SCALE GENOMIC DNA]</scope>
    <source>
        <strain evidence="21 22">4G-K06</strain>
    </source>
</reference>
<dbReference type="SMART" id="SM00387">
    <property type="entry name" value="HATPase_c"/>
    <property type="match status" value="1"/>
</dbReference>
<evidence type="ECO:0000256" key="14">
    <source>
        <dbReference type="PROSITE-ProRule" id="PRU00110"/>
    </source>
</evidence>
<dbReference type="SUPFAM" id="SSF47226">
    <property type="entry name" value="Histidine-containing phosphotransfer domain, HPT domain"/>
    <property type="match status" value="1"/>
</dbReference>
<comment type="catalytic activity">
    <reaction evidence="1">
        <text>ATP + protein L-histidine = ADP + protein N-phospho-L-histidine.</text>
        <dbReference type="EC" id="2.7.13.3"/>
    </reaction>
</comment>
<gene>
    <name evidence="21" type="ORF">DWU98_17295</name>
</gene>
<dbReference type="InterPro" id="IPR008207">
    <property type="entry name" value="Sig_transdc_His_kin_Hpt_dom"/>
</dbReference>
<dbReference type="AlphaFoldDB" id="A0A370WTR5"/>
<keyword evidence="11 17" id="KW-1133">Transmembrane helix</keyword>
<protein>
    <recommendedName>
        <fullName evidence="3">histidine kinase</fullName>
        <ecNumber evidence="3">2.7.13.3</ecNumber>
    </recommendedName>
</protein>
<dbReference type="Gene3D" id="1.10.287.130">
    <property type="match status" value="1"/>
</dbReference>
<dbReference type="SMART" id="SM00388">
    <property type="entry name" value="HisKA"/>
    <property type="match status" value="1"/>
</dbReference>
<feature type="domain" description="HPt" evidence="20">
    <location>
        <begin position="1086"/>
        <end position="1179"/>
    </location>
</feature>
<organism evidence="21 22">
    <name type="scientific">Dyella monticola</name>
    <dbReference type="NCBI Taxonomy" id="1927958"/>
    <lineage>
        <taxon>Bacteria</taxon>
        <taxon>Pseudomonadati</taxon>
        <taxon>Pseudomonadota</taxon>
        <taxon>Gammaproteobacteria</taxon>
        <taxon>Lysobacterales</taxon>
        <taxon>Rhodanobacteraceae</taxon>
        <taxon>Dyella</taxon>
    </lineage>
</organism>
<evidence type="ECO:0000313" key="21">
    <source>
        <dbReference type="EMBL" id="RDS79548.1"/>
    </source>
</evidence>
<evidence type="ECO:0000313" key="22">
    <source>
        <dbReference type="Proteomes" id="UP000254258"/>
    </source>
</evidence>
<dbReference type="EMBL" id="QRBE01000012">
    <property type="protein sequence ID" value="RDS79548.1"/>
    <property type="molecule type" value="Genomic_DNA"/>
</dbReference>
<evidence type="ECO:0000256" key="5">
    <source>
        <dbReference type="ARBA" id="ARBA00022553"/>
    </source>
</evidence>